<dbReference type="InterPro" id="IPR016032">
    <property type="entry name" value="Sig_transdc_resp-reg_C-effctor"/>
</dbReference>
<dbReference type="EMBL" id="QYUN01000002">
    <property type="protein sequence ID" value="RJG07571.1"/>
    <property type="molecule type" value="Genomic_DNA"/>
</dbReference>
<feature type="domain" description="HTH luxR-type" evidence="1">
    <location>
        <begin position="226"/>
        <end position="283"/>
    </location>
</feature>
<dbReference type="Proteomes" id="UP000285190">
    <property type="component" value="Unassembled WGS sequence"/>
</dbReference>
<reference evidence="2 3" key="1">
    <citation type="submission" date="2018-09" db="EMBL/GenBank/DDBJ databases">
        <authorList>
            <person name="Zhu H."/>
        </authorList>
    </citation>
    <scope>NUCLEOTIDE SEQUENCE [LARGE SCALE GENOMIC DNA]</scope>
    <source>
        <strain evidence="2 3">K2R10-39</strain>
    </source>
</reference>
<accession>A0A418X5B5</accession>
<evidence type="ECO:0000313" key="3">
    <source>
        <dbReference type="Proteomes" id="UP000285190"/>
    </source>
</evidence>
<keyword evidence="3" id="KW-1185">Reference proteome</keyword>
<dbReference type="SUPFAM" id="SSF46894">
    <property type="entry name" value="C-terminal effector domain of the bipartite response regulators"/>
    <property type="match status" value="1"/>
</dbReference>
<name>A0A418X5B5_9BURK</name>
<dbReference type="GO" id="GO:0006355">
    <property type="term" value="P:regulation of DNA-templated transcription"/>
    <property type="evidence" value="ECO:0007669"/>
    <property type="project" value="InterPro"/>
</dbReference>
<dbReference type="InterPro" id="IPR036388">
    <property type="entry name" value="WH-like_DNA-bd_sf"/>
</dbReference>
<comment type="caution">
    <text evidence="2">The sequence shown here is derived from an EMBL/GenBank/DDBJ whole genome shotgun (WGS) entry which is preliminary data.</text>
</comment>
<dbReference type="Gene3D" id="1.10.10.10">
    <property type="entry name" value="Winged helix-like DNA-binding domain superfamily/Winged helix DNA-binding domain"/>
    <property type="match status" value="1"/>
</dbReference>
<organism evidence="2 3">
    <name type="scientific">Noviherbaspirillum cavernae</name>
    <dbReference type="NCBI Taxonomy" id="2320862"/>
    <lineage>
        <taxon>Bacteria</taxon>
        <taxon>Pseudomonadati</taxon>
        <taxon>Pseudomonadota</taxon>
        <taxon>Betaproteobacteria</taxon>
        <taxon>Burkholderiales</taxon>
        <taxon>Oxalobacteraceae</taxon>
        <taxon>Noviherbaspirillum</taxon>
    </lineage>
</organism>
<proteinExistence type="predicted"/>
<dbReference type="SMART" id="SM00421">
    <property type="entry name" value="HTH_LUXR"/>
    <property type="match status" value="1"/>
</dbReference>
<dbReference type="AlphaFoldDB" id="A0A418X5B5"/>
<dbReference type="InterPro" id="IPR000792">
    <property type="entry name" value="Tscrpt_reg_LuxR_C"/>
</dbReference>
<evidence type="ECO:0000313" key="2">
    <source>
        <dbReference type="EMBL" id="RJG07571.1"/>
    </source>
</evidence>
<evidence type="ECO:0000259" key="1">
    <source>
        <dbReference type="SMART" id="SM00421"/>
    </source>
</evidence>
<gene>
    <name evidence="2" type="ORF">D3870_17635</name>
</gene>
<protein>
    <recommendedName>
        <fullName evidence="1">HTH luxR-type domain-containing protein</fullName>
    </recommendedName>
</protein>
<sequence>MTSPVAHFYASNLDIAHPEQVPHSRFYREWLSPQGVEYAAGAIVLREGAWFTQMIVQRSPVQPGFSRDDLDTLDRLMPHMQRAIQMRARFTELQFGQDFLAGGLDLLAMPALFFDEHSRAAHMNSRARTLLADSKLLKLEQGHLVASDVDASRKLNFEIGNAIQASRGSTTTLNEVVLLPRPGRLPLMLMVAPVRIAAGQTHGAALVFVFDPDYAPSLTPDRVRKLFGLTDAEARLAVGLCSGRTLDDIAHERTISPHTLKTQLKSIFAKTGTNRQTELVSLLLASPAYFLAERTTTD</sequence>
<dbReference type="GO" id="GO:0003677">
    <property type="term" value="F:DNA binding"/>
    <property type="evidence" value="ECO:0007669"/>
    <property type="project" value="InterPro"/>
</dbReference>